<evidence type="ECO:0000259" key="4">
    <source>
        <dbReference type="PROSITE" id="PS50043"/>
    </source>
</evidence>
<feature type="domain" description="HTH luxR-type" evidence="4">
    <location>
        <begin position="143"/>
        <end position="208"/>
    </location>
</feature>
<sequence length="211" mass="23135">MFQRILLADDHPVVRIGVRAIIEVHALGQVVAETGTVDELFQLLSEQSFDLLVTDLSMPGTQHIDGYAMIERICRNHPELPVLVLSMTSNASVLRTVYASGVLGLLDKASSMAELPAAIQAAERGSAYISASLRRQLAQAGFRPPGYRALSPREAEVLRLLAKGLRVKDIALRLNRGITTISKQKSDAARKLGLRNDVELFDFLRREGFSG</sequence>
<dbReference type="GO" id="GO:0003677">
    <property type="term" value="F:DNA binding"/>
    <property type="evidence" value="ECO:0007669"/>
    <property type="project" value="UniProtKB-KW"/>
</dbReference>
<dbReference type="RefSeq" id="WP_026634782.1">
    <property type="nucleotide sequence ID" value="NZ_FONH01000028.1"/>
</dbReference>
<dbReference type="Pfam" id="PF00072">
    <property type="entry name" value="Response_reg"/>
    <property type="match status" value="1"/>
</dbReference>
<dbReference type="EMBL" id="FONH01000028">
    <property type="protein sequence ID" value="SFF55585.1"/>
    <property type="molecule type" value="Genomic_DNA"/>
</dbReference>
<dbReference type="PANTHER" id="PTHR43214:SF17">
    <property type="entry name" value="TRANSCRIPTIONAL REGULATORY PROTEIN RCSB"/>
    <property type="match status" value="1"/>
</dbReference>
<dbReference type="GO" id="GO:0000160">
    <property type="term" value="P:phosphorelay signal transduction system"/>
    <property type="evidence" value="ECO:0007669"/>
    <property type="project" value="InterPro"/>
</dbReference>
<dbReference type="PROSITE" id="PS50043">
    <property type="entry name" value="HTH_LUXR_2"/>
    <property type="match status" value="1"/>
</dbReference>
<dbReference type="Pfam" id="PF00196">
    <property type="entry name" value="GerE"/>
    <property type="match status" value="1"/>
</dbReference>
<dbReference type="SUPFAM" id="SSF46894">
    <property type="entry name" value="C-terminal effector domain of the bipartite response regulators"/>
    <property type="match status" value="1"/>
</dbReference>
<dbReference type="PROSITE" id="PS50110">
    <property type="entry name" value="RESPONSE_REGULATORY"/>
    <property type="match status" value="1"/>
</dbReference>
<feature type="modified residue" description="4-aspartylphosphate" evidence="3">
    <location>
        <position position="55"/>
    </location>
</feature>
<feature type="domain" description="Response regulatory" evidence="5">
    <location>
        <begin position="4"/>
        <end position="123"/>
    </location>
</feature>
<evidence type="ECO:0000259" key="5">
    <source>
        <dbReference type="PROSITE" id="PS50110"/>
    </source>
</evidence>
<dbReference type="GO" id="GO:0006355">
    <property type="term" value="P:regulation of DNA-templated transcription"/>
    <property type="evidence" value="ECO:0007669"/>
    <property type="project" value="InterPro"/>
</dbReference>
<keyword evidence="2" id="KW-0238">DNA-binding</keyword>
<protein>
    <submittedName>
        <fullName evidence="6">Two component transcriptional regulator, LuxR family</fullName>
    </submittedName>
</protein>
<dbReference type="STRING" id="500610.SAMN02799615_04117"/>
<dbReference type="Gene3D" id="3.40.50.2300">
    <property type="match status" value="1"/>
</dbReference>
<accession>A0A1I2JL24</accession>
<dbReference type="InterPro" id="IPR000792">
    <property type="entry name" value="Tscrpt_reg_LuxR_C"/>
</dbReference>
<evidence type="ECO:0000256" key="3">
    <source>
        <dbReference type="PROSITE-ProRule" id="PRU00169"/>
    </source>
</evidence>
<dbReference type="InterPro" id="IPR039420">
    <property type="entry name" value="WalR-like"/>
</dbReference>
<dbReference type="PANTHER" id="PTHR43214">
    <property type="entry name" value="TWO-COMPONENT RESPONSE REGULATOR"/>
    <property type="match status" value="1"/>
</dbReference>
<evidence type="ECO:0000256" key="2">
    <source>
        <dbReference type="ARBA" id="ARBA00023125"/>
    </source>
</evidence>
<dbReference type="Gene3D" id="1.10.10.10">
    <property type="entry name" value="Winged helix-like DNA-binding domain superfamily/Winged helix DNA-binding domain"/>
    <property type="match status" value="1"/>
</dbReference>
<dbReference type="InterPro" id="IPR001789">
    <property type="entry name" value="Sig_transdc_resp-reg_receiver"/>
</dbReference>
<dbReference type="CDD" id="cd06170">
    <property type="entry name" value="LuxR_C_like"/>
    <property type="match status" value="1"/>
</dbReference>
<evidence type="ECO:0000313" key="6">
    <source>
        <dbReference type="EMBL" id="SFF55585.1"/>
    </source>
</evidence>
<dbReference type="SMART" id="SM00448">
    <property type="entry name" value="REC"/>
    <property type="match status" value="1"/>
</dbReference>
<dbReference type="InterPro" id="IPR011006">
    <property type="entry name" value="CheY-like_superfamily"/>
</dbReference>
<dbReference type="AlphaFoldDB" id="A0A1I2JL24"/>
<dbReference type="SUPFAM" id="SSF52172">
    <property type="entry name" value="CheY-like"/>
    <property type="match status" value="1"/>
</dbReference>
<dbReference type="InterPro" id="IPR036388">
    <property type="entry name" value="WH-like_DNA-bd_sf"/>
</dbReference>
<reference evidence="7" key="1">
    <citation type="submission" date="2016-10" db="EMBL/GenBank/DDBJ databases">
        <authorList>
            <person name="Varghese N."/>
            <person name="Submissions S."/>
        </authorList>
    </citation>
    <scope>NUCLEOTIDE SEQUENCE [LARGE SCALE GENOMIC DNA]</scope>
    <source>
        <strain evidence="7">UNC178MFTsu3.1</strain>
    </source>
</reference>
<organism evidence="6 7">
    <name type="scientific">Dyella marensis</name>
    <dbReference type="NCBI Taxonomy" id="500610"/>
    <lineage>
        <taxon>Bacteria</taxon>
        <taxon>Pseudomonadati</taxon>
        <taxon>Pseudomonadota</taxon>
        <taxon>Gammaproteobacteria</taxon>
        <taxon>Lysobacterales</taxon>
        <taxon>Rhodanobacteraceae</taxon>
        <taxon>Dyella</taxon>
    </lineage>
</organism>
<dbReference type="CDD" id="cd17535">
    <property type="entry name" value="REC_NarL-like"/>
    <property type="match status" value="1"/>
</dbReference>
<name>A0A1I2JL24_9GAMM</name>
<proteinExistence type="predicted"/>
<gene>
    <name evidence="6" type="ORF">SAMN02799615_04117</name>
</gene>
<dbReference type="SMART" id="SM00421">
    <property type="entry name" value="HTH_LUXR"/>
    <property type="match status" value="1"/>
</dbReference>
<dbReference type="PRINTS" id="PR00038">
    <property type="entry name" value="HTHLUXR"/>
</dbReference>
<dbReference type="InterPro" id="IPR058245">
    <property type="entry name" value="NreC/VraR/RcsB-like_REC"/>
</dbReference>
<dbReference type="InterPro" id="IPR016032">
    <property type="entry name" value="Sig_transdc_resp-reg_C-effctor"/>
</dbReference>
<dbReference type="Proteomes" id="UP000199477">
    <property type="component" value="Unassembled WGS sequence"/>
</dbReference>
<evidence type="ECO:0000256" key="1">
    <source>
        <dbReference type="ARBA" id="ARBA00022553"/>
    </source>
</evidence>
<keyword evidence="1 3" id="KW-0597">Phosphoprotein</keyword>
<keyword evidence="7" id="KW-1185">Reference proteome</keyword>
<evidence type="ECO:0000313" key="7">
    <source>
        <dbReference type="Proteomes" id="UP000199477"/>
    </source>
</evidence>